<protein>
    <submittedName>
        <fullName evidence="3">ATP-binding protein</fullName>
    </submittedName>
</protein>
<dbReference type="InterPro" id="IPR036890">
    <property type="entry name" value="HATPase_C_sf"/>
</dbReference>
<dbReference type="InterPro" id="IPR003594">
    <property type="entry name" value="HATPase_dom"/>
</dbReference>
<gene>
    <name evidence="3" type="ORF">DEF24_11215</name>
</gene>
<comment type="caution">
    <text evidence="3">The sequence shown here is derived from an EMBL/GenBank/DDBJ whole genome shotgun (WGS) entry which is preliminary data.</text>
</comment>
<proteinExistence type="predicted"/>
<dbReference type="Proteomes" id="UP000253318">
    <property type="component" value="Unassembled WGS sequence"/>
</dbReference>
<dbReference type="InterPro" id="IPR050267">
    <property type="entry name" value="Anti-sigma-factor_SerPK"/>
</dbReference>
<dbReference type="OrthoDB" id="3425746at2"/>
<dbReference type="CDD" id="cd16936">
    <property type="entry name" value="HATPase_RsbW-like"/>
    <property type="match status" value="1"/>
</dbReference>
<evidence type="ECO:0000313" key="3">
    <source>
        <dbReference type="EMBL" id="RCV59065.1"/>
    </source>
</evidence>
<keyword evidence="4" id="KW-1185">Reference proteome</keyword>
<evidence type="ECO:0000259" key="2">
    <source>
        <dbReference type="Pfam" id="PF13581"/>
    </source>
</evidence>
<keyword evidence="3" id="KW-0067">ATP-binding</keyword>
<keyword evidence="1" id="KW-0418">Kinase</keyword>
<reference evidence="3 4" key="1">
    <citation type="submission" date="2018-04" db="EMBL/GenBank/DDBJ databases">
        <title>Novel actinobacteria from marine sediment.</title>
        <authorList>
            <person name="Ng Z.Y."/>
            <person name="Tan G.Y.A."/>
        </authorList>
    </citation>
    <scope>NUCLEOTIDE SEQUENCE [LARGE SCALE GENOMIC DNA]</scope>
    <source>
        <strain evidence="3 4">TPS81</strain>
    </source>
</reference>
<dbReference type="AlphaFoldDB" id="A0A368T936"/>
<organism evidence="3 4">
    <name type="scientific">Marinitenerispora sediminis</name>
    <dbReference type="NCBI Taxonomy" id="1931232"/>
    <lineage>
        <taxon>Bacteria</taxon>
        <taxon>Bacillati</taxon>
        <taxon>Actinomycetota</taxon>
        <taxon>Actinomycetes</taxon>
        <taxon>Streptosporangiales</taxon>
        <taxon>Nocardiopsidaceae</taxon>
        <taxon>Marinitenerispora</taxon>
    </lineage>
</organism>
<evidence type="ECO:0000313" key="4">
    <source>
        <dbReference type="Proteomes" id="UP000253318"/>
    </source>
</evidence>
<name>A0A368T936_9ACTN</name>
<accession>A0A368T936</accession>
<keyword evidence="3" id="KW-0547">Nucleotide-binding</keyword>
<keyword evidence="1" id="KW-0723">Serine/threonine-protein kinase</keyword>
<dbReference type="GO" id="GO:0005524">
    <property type="term" value="F:ATP binding"/>
    <property type="evidence" value="ECO:0007669"/>
    <property type="project" value="UniProtKB-KW"/>
</dbReference>
<evidence type="ECO:0000256" key="1">
    <source>
        <dbReference type="ARBA" id="ARBA00022527"/>
    </source>
</evidence>
<feature type="domain" description="Histidine kinase/HSP90-like ATPase" evidence="2">
    <location>
        <begin position="35"/>
        <end position="134"/>
    </location>
</feature>
<dbReference type="PANTHER" id="PTHR35526:SF3">
    <property type="entry name" value="ANTI-SIGMA-F FACTOR RSBW"/>
    <property type="match status" value="1"/>
</dbReference>
<dbReference type="Gene3D" id="3.30.565.10">
    <property type="entry name" value="Histidine kinase-like ATPase, C-terminal domain"/>
    <property type="match status" value="1"/>
</dbReference>
<sequence length="173" mass="19128">MSRAASSPSSRPPGPFRYVRWEPRLYPGLLNRTSRVRADIRTDLKGFPDDLVDDIELAASELHANAVRYTASGEPGGEVTRRLSLPAPGRVRLEVTDGGWAETRPRVPDRDSTHWVEAEGQRGLLLISALAVEWGYYQVLPHPWLNLGLGVWADFAVAPEAVPPGLDQFVFTS</sequence>
<dbReference type="Pfam" id="PF13581">
    <property type="entry name" value="HATPase_c_2"/>
    <property type="match status" value="1"/>
</dbReference>
<dbReference type="GO" id="GO:0004674">
    <property type="term" value="F:protein serine/threonine kinase activity"/>
    <property type="evidence" value="ECO:0007669"/>
    <property type="project" value="UniProtKB-KW"/>
</dbReference>
<dbReference type="SUPFAM" id="SSF55874">
    <property type="entry name" value="ATPase domain of HSP90 chaperone/DNA topoisomerase II/histidine kinase"/>
    <property type="match status" value="1"/>
</dbReference>
<keyword evidence="1" id="KW-0808">Transferase</keyword>
<dbReference type="EMBL" id="QEIN01000072">
    <property type="protein sequence ID" value="RCV59065.1"/>
    <property type="molecule type" value="Genomic_DNA"/>
</dbReference>
<dbReference type="PANTHER" id="PTHR35526">
    <property type="entry name" value="ANTI-SIGMA-F FACTOR RSBW-RELATED"/>
    <property type="match status" value="1"/>
</dbReference>